<dbReference type="Gene3D" id="2.115.10.20">
    <property type="entry name" value="Glycosyl hydrolase domain, family 43"/>
    <property type="match status" value="2"/>
</dbReference>
<dbReference type="SUPFAM" id="SSF75005">
    <property type="entry name" value="Arabinanase/levansucrase/invertase"/>
    <property type="match status" value="2"/>
</dbReference>
<dbReference type="PANTHER" id="PTHR43301:SF3">
    <property type="entry name" value="ARABINAN ENDO-1,5-ALPHA-L-ARABINOSIDASE A-RELATED"/>
    <property type="match status" value="1"/>
</dbReference>
<reference evidence="2 3" key="1">
    <citation type="submission" date="2019-11" db="EMBL/GenBank/DDBJ databases">
        <title>Novel species isolated from a subtropical stream in China.</title>
        <authorList>
            <person name="Lu H."/>
        </authorList>
    </citation>
    <scope>NUCLEOTIDE SEQUENCE [LARGE SCALE GENOMIC DNA]</scope>
    <source>
        <strain evidence="2 3">FT92W</strain>
    </source>
</reference>
<dbReference type="PANTHER" id="PTHR43301">
    <property type="entry name" value="ARABINAN ENDO-1,5-ALPHA-L-ARABINOSIDASE"/>
    <property type="match status" value="1"/>
</dbReference>
<evidence type="ECO:0000313" key="3">
    <source>
        <dbReference type="Proteomes" id="UP000446768"/>
    </source>
</evidence>
<dbReference type="InterPro" id="IPR050727">
    <property type="entry name" value="GH43_arabinanases"/>
</dbReference>
<evidence type="ECO:0000313" key="2">
    <source>
        <dbReference type="EMBL" id="MRV70294.1"/>
    </source>
</evidence>
<proteinExistence type="predicted"/>
<keyword evidence="1" id="KW-0732">Signal</keyword>
<comment type="caution">
    <text evidence="2">The sequence shown here is derived from an EMBL/GenBank/DDBJ whole genome shotgun (WGS) entry which is preliminary data.</text>
</comment>
<accession>A0A7X2IHU4</accession>
<keyword evidence="3" id="KW-1185">Reference proteome</keyword>
<sequence length="370" mass="41231">MKTRTLITALALAFAAIGNAAAADAPRQLQIVPKVTPQGATAAPAEKDMKGYLFTYFKDEDHSLHFATSTDGYAFTDINNGQPVLPGKDISEQKGIRDPHIMRGPDNAFYLSMTDLHIYAQKEGLRSTEWERPHAQYGWGNNRALILMKSYDLIHWTHALVHVGELFPEFKDLGAAWAPETIYDEAKKKLMVYFTTRVSGGHNYMVYSYANDAYTSLEGAPKRLFTYPVADKSTIDGDITKVGDKYHLYYVAHDNPGGLRHAVSDKINAGYKFDPAKVDPETVSCEAPTMWRRIGTQSYVLMYDVFGAKPNNMGFSETTDFVHYKNLGRFNDAGSPMKATNFSGPKHGAVMHVTAEELKRLQAYFANKGA</sequence>
<dbReference type="CDD" id="cd08983">
    <property type="entry name" value="GH43_Bt3655-like"/>
    <property type="match status" value="1"/>
</dbReference>
<dbReference type="EMBL" id="WKJJ01000001">
    <property type="protein sequence ID" value="MRV70294.1"/>
    <property type="molecule type" value="Genomic_DNA"/>
</dbReference>
<dbReference type="InterPro" id="IPR023296">
    <property type="entry name" value="Glyco_hydro_beta-prop_sf"/>
</dbReference>
<gene>
    <name evidence="2" type="ORF">GJ700_00980</name>
</gene>
<dbReference type="AlphaFoldDB" id="A0A7X2IHU4"/>
<dbReference type="RefSeq" id="WP_154370785.1">
    <property type="nucleotide sequence ID" value="NZ_WKJJ01000001.1"/>
</dbReference>
<dbReference type="Proteomes" id="UP000446768">
    <property type="component" value="Unassembled WGS sequence"/>
</dbReference>
<name>A0A7X2IHU4_9BURK</name>
<feature type="chain" id="PRO_5031540343" evidence="1">
    <location>
        <begin position="23"/>
        <end position="370"/>
    </location>
</feature>
<protein>
    <submittedName>
        <fullName evidence="2">Beta-xylosidase</fullName>
    </submittedName>
</protein>
<organism evidence="2 3">
    <name type="scientific">Pseudoduganella rivuli</name>
    <dbReference type="NCBI Taxonomy" id="2666085"/>
    <lineage>
        <taxon>Bacteria</taxon>
        <taxon>Pseudomonadati</taxon>
        <taxon>Pseudomonadota</taxon>
        <taxon>Betaproteobacteria</taxon>
        <taxon>Burkholderiales</taxon>
        <taxon>Oxalobacteraceae</taxon>
        <taxon>Telluria group</taxon>
        <taxon>Pseudoduganella</taxon>
    </lineage>
</organism>
<feature type="signal peptide" evidence="1">
    <location>
        <begin position="1"/>
        <end position="22"/>
    </location>
</feature>
<evidence type="ECO:0000256" key="1">
    <source>
        <dbReference type="SAM" id="SignalP"/>
    </source>
</evidence>